<protein>
    <submittedName>
        <fullName evidence="1">Uncharacterized protein</fullName>
    </submittedName>
</protein>
<dbReference type="Proteomes" id="UP000240883">
    <property type="component" value="Unassembled WGS sequence"/>
</dbReference>
<reference evidence="1 2" key="1">
    <citation type="journal article" date="2018" name="Front. Microbiol.">
        <title>Genome-Wide Analysis of Corynespora cassiicola Leaf Fall Disease Putative Effectors.</title>
        <authorList>
            <person name="Lopez D."/>
            <person name="Ribeiro S."/>
            <person name="Label P."/>
            <person name="Fumanal B."/>
            <person name="Venisse J.S."/>
            <person name="Kohler A."/>
            <person name="de Oliveira R.R."/>
            <person name="Labutti K."/>
            <person name="Lipzen A."/>
            <person name="Lail K."/>
            <person name="Bauer D."/>
            <person name="Ohm R.A."/>
            <person name="Barry K.W."/>
            <person name="Spatafora J."/>
            <person name="Grigoriev I.V."/>
            <person name="Martin F.M."/>
            <person name="Pujade-Renaud V."/>
        </authorList>
    </citation>
    <scope>NUCLEOTIDE SEQUENCE [LARGE SCALE GENOMIC DNA]</scope>
    <source>
        <strain evidence="1 2">Philippines</strain>
    </source>
</reference>
<gene>
    <name evidence="1" type="ORF">BS50DRAFT_576696</name>
</gene>
<keyword evidence="2" id="KW-1185">Reference proteome</keyword>
<accession>A0A2T2NFN9</accession>
<organism evidence="1 2">
    <name type="scientific">Corynespora cassiicola Philippines</name>
    <dbReference type="NCBI Taxonomy" id="1448308"/>
    <lineage>
        <taxon>Eukaryota</taxon>
        <taxon>Fungi</taxon>
        <taxon>Dikarya</taxon>
        <taxon>Ascomycota</taxon>
        <taxon>Pezizomycotina</taxon>
        <taxon>Dothideomycetes</taxon>
        <taxon>Pleosporomycetidae</taxon>
        <taxon>Pleosporales</taxon>
        <taxon>Corynesporascaceae</taxon>
        <taxon>Corynespora</taxon>
    </lineage>
</organism>
<evidence type="ECO:0000313" key="2">
    <source>
        <dbReference type="Proteomes" id="UP000240883"/>
    </source>
</evidence>
<sequence length="154" mass="17221">MAPCHVRATVILHGPVVWKPFLPRYEPRMAPGFWQNFSNAPENLAVLSSFPNVYSARCGSSSRLGRPATDPRSLGSQQQRLCIVSHHLDVDKEACIALPSDFCKLWMWCWCALSMRRLGCVVTRVLLAHTLTLDTKLQAAKDTDGLKIMSNGPW</sequence>
<dbReference type="AlphaFoldDB" id="A0A2T2NFN9"/>
<proteinExistence type="predicted"/>
<dbReference type="EMBL" id="KZ678139">
    <property type="protein sequence ID" value="PSN64076.1"/>
    <property type="molecule type" value="Genomic_DNA"/>
</dbReference>
<evidence type="ECO:0000313" key="1">
    <source>
        <dbReference type="EMBL" id="PSN64076.1"/>
    </source>
</evidence>
<name>A0A2T2NFN9_CORCC</name>